<dbReference type="SUPFAM" id="SSF52540">
    <property type="entry name" value="P-loop containing nucleoside triphosphate hydrolases"/>
    <property type="match status" value="1"/>
</dbReference>
<dbReference type="Gene3D" id="3.40.50.300">
    <property type="entry name" value="P-loop containing nucleotide triphosphate hydrolases"/>
    <property type="match status" value="1"/>
</dbReference>
<organism evidence="3 4">
    <name type="scientific">Jonesia denitrificans (strain ATCC 14870 / DSM 20603 / BCRC 15368 / CIP 55.134 / JCM 11481 / NBRC 15587 / NCTC 10816 / Prevot 55134)</name>
    <name type="common">Listeria denitrificans</name>
    <dbReference type="NCBI Taxonomy" id="471856"/>
    <lineage>
        <taxon>Bacteria</taxon>
        <taxon>Bacillati</taxon>
        <taxon>Actinomycetota</taxon>
        <taxon>Actinomycetes</taxon>
        <taxon>Micrococcales</taxon>
        <taxon>Jonesiaceae</taxon>
        <taxon>Jonesia</taxon>
    </lineage>
</organism>
<dbReference type="InterPro" id="IPR006321">
    <property type="entry name" value="PilT/PilU"/>
</dbReference>
<proteinExistence type="inferred from homology"/>
<dbReference type="HOGENOM" id="CLU_013446_4_0_11"/>
<dbReference type="Gene3D" id="3.30.450.90">
    <property type="match status" value="1"/>
</dbReference>
<dbReference type="PANTHER" id="PTHR30486:SF12">
    <property type="entry name" value="TYPE IV PILUS ATPASE PILU"/>
    <property type="match status" value="1"/>
</dbReference>
<protein>
    <submittedName>
        <fullName evidence="3">Twitching motility protein</fullName>
    </submittedName>
</protein>
<dbReference type="PANTHER" id="PTHR30486">
    <property type="entry name" value="TWITCHING MOTILITY PROTEIN PILT"/>
    <property type="match status" value="1"/>
</dbReference>
<dbReference type="Proteomes" id="UP000000628">
    <property type="component" value="Chromosome"/>
</dbReference>
<name>C7QZF3_JONDD</name>
<dbReference type="GO" id="GO:0016887">
    <property type="term" value="F:ATP hydrolysis activity"/>
    <property type="evidence" value="ECO:0007669"/>
    <property type="project" value="InterPro"/>
</dbReference>
<dbReference type="InterPro" id="IPR001482">
    <property type="entry name" value="T2SS/T4SS_dom"/>
</dbReference>
<dbReference type="InterPro" id="IPR050921">
    <property type="entry name" value="T4SS_GSP_E_ATPase"/>
</dbReference>
<gene>
    <name evidence="3" type="ordered locus">Jden_1808</name>
</gene>
<dbReference type="GO" id="GO:0005524">
    <property type="term" value="F:ATP binding"/>
    <property type="evidence" value="ECO:0007669"/>
    <property type="project" value="InterPro"/>
</dbReference>
<evidence type="ECO:0000313" key="3">
    <source>
        <dbReference type="EMBL" id="ACV09451.1"/>
    </source>
</evidence>
<dbReference type="STRING" id="471856.Jden_1808"/>
<feature type="domain" description="Bacterial type II secretion system protein E" evidence="2">
    <location>
        <begin position="268"/>
        <end position="282"/>
    </location>
</feature>
<comment type="similarity">
    <text evidence="1">Belongs to the GSP E family.</text>
</comment>
<dbReference type="PROSITE" id="PS00662">
    <property type="entry name" value="T2SP_E"/>
    <property type="match status" value="1"/>
</dbReference>
<dbReference type="InterPro" id="IPR027417">
    <property type="entry name" value="P-loop_NTPase"/>
</dbReference>
<dbReference type="AlphaFoldDB" id="C7QZF3"/>
<keyword evidence="4" id="KW-1185">Reference proteome</keyword>
<dbReference type="InterPro" id="IPR003593">
    <property type="entry name" value="AAA+_ATPase"/>
</dbReference>
<dbReference type="SMART" id="SM00382">
    <property type="entry name" value="AAA"/>
    <property type="match status" value="1"/>
</dbReference>
<dbReference type="NCBIfam" id="TIGR01420">
    <property type="entry name" value="pilT_fam"/>
    <property type="match status" value="1"/>
</dbReference>
<dbReference type="EMBL" id="CP001706">
    <property type="protein sequence ID" value="ACV09451.1"/>
    <property type="molecule type" value="Genomic_DNA"/>
</dbReference>
<evidence type="ECO:0000259" key="2">
    <source>
        <dbReference type="PROSITE" id="PS00662"/>
    </source>
</evidence>
<dbReference type="KEGG" id="jde:Jden_1808"/>
<reference evidence="3 4" key="1">
    <citation type="journal article" date="2009" name="Stand. Genomic Sci.">
        <title>Complete genome sequence of Jonesia denitrificans type strain (Prevot 55134).</title>
        <authorList>
            <person name="Pukall R."/>
            <person name="Gehrich-Schroter G."/>
            <person name="Lapidus A."/>
            <person name="Nolan M."/>
            <person name="Glavina Del Rio T."/>
            <person name="Lucas S."/>
            <person name="Chen F."/>
            <person name="Tice H."/>
            <person name="Pitluck S."/>
            <person name="Cheng J.F."/>
            <person name="Copeland A."/>
            <person name="Saunders E."/>
            <person name="Brettin T."/>
            <person name="Detter J.C."/>
            <person name="Bruce D."/>
            <person name="Goodwin L."/>
            <person name="Pati A."/>
            <person name="Ivanova N."/>
            <person name="Mavromatis K."/>
            <person name="Ovchinnikova G."/>
            <person name="Chen A."/>
            <person name="Palaniappan K."/>
            <person name="Land M."/>
            <person name="Hauser L."/>
            <person name="Chang Y.J."/>
            <person name="Jeffries C.D."/>
            <person name="Chain P."/>
            <person name="Goker M."/>
            <person name="Bristow J."/>
            <person name="Eisen J.A."/>
            <person name="Markowitz V."/>
            <person name="Hugenholtz P."/>
            <person name="Kyrpides N.C."/>
            <person name="Klenk H.P."/>
            <person name="Han C."/>
        </authorList>
    </citation>
    <scope>NUCLEOTIDE SEQUENCE [LARGE SCALE GENOMIC DNA]</scope>
    <source>
        <strain evidence="4">ATCC 14870 / DSM 20603 / BCRC 15368 / CIP 55.134 / JCM 11481 / NBRC 15587 / NCTC 10816 / Prevot 55134</strain>
    </source>
</reference>
<dbReference type="eggNOG" id="COG2805">
    <property type="taxonomic scope" value="Bacteria"/>
</dbReference>
<evidence type="ECO:0000313" key="4">
    <source>
        <dbReference type="Proteomes" id="UP000000628"/>
    </source>
</evidence>
<sequence length="432" mass="47194">MVGCFPCTAATLTSTLAHGDLLMSAIPTYFSIPAPVCETQGQTSQVTRDTLRAGAGWKTVKFADQNADVCVVSLEQSVIPLLHALVSTGGSDLHIKAGSVPRVRVDGRLRRLQVPDLTDGDTARMLEEVLPEQLHQEFLTNHETDFAYYLQGVGRFRVNAYRARGMVGIVFRRVAEHAMSLHELGLPEVVGELALEPRGLVLVTGPTGSGKSTTLASMVDLINTLREVNIVTIEDPIEVLHSDKKAIVSQREVRFDTADFNSALRAAMRQDPDVILVGEMRDAETVRAALQAGETGHLVLSTLHTIDAEETVNRIVDFFPSHEQMQVRMALAQSLRGIVSQRLVRRADNEGRHVVAEVMINTGRTAEAIIAPSTTASLTDLIADGEYYNMQTFDQHLFGLVRDGVVRYEDACTVASNPQDLTIELRGAGLIM</sequence>
<evidence type="ECO:0000256" key="1">
    <source>
        <dbReference type="ARBA" id="ARBA00006611"/>
    </source>
</evidence>
<accession>C7QZF3</accession>
<dbReference type="Pfam" id="PF00437">
    <property type="entry name" value="T2SSE"/>
    <property type="match status" value="1"/>
</dbReference>
<dbReference type="CDD" id="cd01131">
    <property type="entry name" value="PilT"/>
    <property type="match status" value="1"/>
</dbReference>